<evidence type="ECO:0000259" key="12">
    <source>
        <dbReference type="PROSITE" id="PS51285"/>
    </source>
</evidence>
<comment type="catalytic activity">
    <reaction evidence="7">
        <text>L-threonyl-[protein] + ATP = O-phospho-L-threonyl-[protein] + ADP + H(+)</text>
        <dbReference type="Rhea" id="RHEA:46608"/>
        <dbReference type="Rhea" id="RHEA-COMP:11060"/>
        <dbReference type="Rhea" id="RHEA-COMP:11605"/>
        <dbReference type="ChEBI" id="CHEBI:15378"/>
        <dbReference type="ChEBI" id="CHEBI:30013"/>
        <dbReference type="ChEBI" id="CHEBI:30616"/>
        <dbReference type="ChEBI" id="CHEBI:61977"/>
        <dbReference type="ChEBI" id="CHEBI:456216"/>
        <dbReference type="EC" id="2.7.11.11"/>
    </reaction>
</comment>
<evidence type="ECO:0000256" key="1">
    <source>
        <dbReference type="ARBA" id="ARBA00012444"/>
    </source>
</evidence>
<dbReference type="SUPFAM" id="SSF56112">
    <property type="entry name" value="Protein kinase-like (PK-like)"/>
    <property type="match status" value="1"/>
</dbReference>
<evidence type="ECO:0000256" key="5">
    <source>
        <dbReference type="ARBA" id="ARBA00022777"/>
    </source>
</evidence>
<evidence type="ECO:0000256" key="8">
    <source>
        <dbReference type="ARBA" id="ARBA00047454"/>
    </source>
</evidence>
<organism evidence="13 14">
    <name type="scientific">Papilio machaon</name>
    <name type="common">Old World swallowtail butterfly</name>
    <dbReference type="NCBI Taxonomy" id="76193"/>
    <lineage>
        <taxon>Eukaryota</taxon>
        <taxon>Metazoa</taxon>
        <taxon>Ecdysozoa</taxon>
        <taxon>Arthropoda</taxon>
        <taxon>Hexapoda</taxon>
        <taxon>Insecta</taxon>
        <taxon>Pterygota</taxon>
        <taxon>Neoptera</taxon>
        <taxon>Endopterygota</taxon>
        <taxon>Lepidoptera</taxon>
        <taxon>Glossata</taxon>
        <taxon>Ditrysia</taxon>
        <taxon>Papilionoidea</taxon>
        <taxon>Papilionidae</taxon>
        <taxon>Papilioninae</taxon>
        <taxon>Papilio</taxon>
    </lineage>
</organism>
<dbReference type="InterPro" id="IPR011009">
    <property type="entry name" value="Kinase-like_dom_sf"/>
</dbReference>
<gene>
    <name evidence="13" type="ORF">RR48_09804</name>
</gene>
<dbReference type="Pfam" id="PF00069">
    <property type="entry name" value="Pkinase"/>
    <property type="match status" value="1"/>
</dbReference>
<dbReference type="InterPro" id="IPR008271">
    <property type="entry name" value="Ser/Thr_kinase_AS"/>
</dbReference>
<comment type="catalytic activity">
    <reaction evidence="8">
        <text>L-seryl-[protein] + ATP = O-phospho-L-seryl-[protein] + ADP + H(+)</text>
        <dbReference type="Rhea" id="RHEA:17989"/>
        <dbReference type="Rhea" id="RHEA-COMP:9863"/>
        <dbReference type="Rhea" id="RHEA-COMP:11604"/>
        <dbReference type="ChEBI" id="CHEBI:15378"/>
        <dbReference type="ChEBI" id="CHEBI:29999"/>
        <dbReference type="ChEBI" id="CHEBI:30616"/>
        <dbReference type="ChEBI" id="CHEBI:83421"/>
        <dbReference type="ChEBI" id="CHEBI:456216"/>
        <dbReference type="EC" id="2.7.11.11"/>
    </reaction>
</comment>
<dbReference type="Gene3D" id="1.10.510.10">
    <property type="entry name" value="Transferase(Phosphotransferase) domain 1"/>
    <property type="match status" value="1"/>
</dbReference>
<dbReference type="SMART" id="SM00220">
    <property type="entry name" value="S_TKc"/>
    <property type="match status" value="1"/>
</dbReference>
<proteinExistence type="inferred from homology"/>
<dbReference type="GO" id="GO:0005952">
    <property type="term" value="C:cAMP-dependent protein kinase complex"/>
    <property type="evidence" value="ECO:0007669"/>
    <property type="project" value="TreeGrafter"/>
</dbReference>
<dbReference type="FunFam" id="1.10.510.10:FF:000005">
    <property type="entry name" value="cAMP-dependent protein kinase catalytic subunit alpha"/>
    <property type="match status" value="1"/>
</dbReference>
<dbReference type="InterPro" id="IPR000961">
    <property type="entry name" value="AGC-kinase_C"/>
</dbReference>
<dbReference type="STRING" id="76193.A0A194R2E1"/>
<dbReference type="EMBL" id="KQ460855">
    <property type="protein sequence ID" value="KPJ11867.1"/>
    <property type="molecule type" value="Genomic_DNA"/>
</dbReference>
<dbReference type="PROSITE" id="PS00108">
    <property type="entry name" value="PROTEIN_KINASE_ST"/>
    <property type="match status" value="1"/>
</dbReference>
<evidence type="ECO:0000256" key="3">
    <source>
        <dbReference type="ARBA" id="ARBA00022679"/>
    </source>
</evidence>
<dbReference type="GO" id="GO:0004691">
    <property type="term" value="F:cAMP-dependent protein kinase activity"/>
    <property type="evidence" value="ECO:0007669"/>
    <property type="project" value="UniProtKB-EC"/>
</dbReference>
<name>A0A194R2E1_PAPMA</name>
<dbReference type="PANTHER" id="PTHR24353">
    <property type="entry name" value="CYCLIC NUCLEOTIDE-DEPENDENT PROTEIN KINASE"/>
    <property type="match status" value="1"/>
</dbReference>
<feature type="domain" description="AGC-kinase C-terminal" evidence="12">
    <location>
        <begin position="418"/>
        <end position="470"/>
    </location>
</feature>
<evidence type="ECO:0000256" key="9">
    <source>
        <dbReference type="PROSITE-ProRule" id="PRU10141"/>
    </source>
</evidence>
<accession>A0A194R2E1</accession>
<dbReference type="Proteomes" id="UP000053240">
    <property type="component" value="Unassembled WGS sequence"/>
</dbReference>
<dbReference type="PROSITE" id="PS51285">
    <property type="entry name" value="AGC_KINASE_CTER"/>
    <property type="match status" value="1"/>
</dbReference>
<dbReference type="AlphaFoldDB" id="A0A194R2E1"/>
<dbReference type="PROSITE" id="PS50011">
    <property type="entry name" value="PROTEIN_KINASE_DOM"/>
    <property type="match status" value="1"/>
</dbReference>
<dbReference type="GO" id="GO:0005829">
    <property type="term" value="C:cytosol"/>
    <property type="evidence" value="ECO:0007669"/>
    <property type="project" value="TreeGrafter"/>
</dbReference>
<keyword evidence="3" id="KW-0808">Transferase</keyword>
<evidence type="ECO:0000313" key="14">
    <source>
        <dbReference type="Proteomes" id="UP000053240"/>
    </source>
</evidence>
<feature type="binding site" evidence="9">
    <location>
        <position position="192"/>
    </location>
    <ligand>
        <name>ATP</name>
        <dbReference type="ChEBI" id="CHEBI:30616"/>
    </ligand>
</feature>
<feature type="domain" description="Protein kinase" evidence="11">
    <location>
        <begin position="163"/>
        <end position="417"/>
    </location>
</feature>
<evidence type="ECO:0000256" key="7">
    <source>
        <dbReference type="ARBA" id="ARBA00047292"/>
    </source>
</evidence>
<dbReference type="PROSITE" id="PS00107">
    <property type="entry name" value="PROTEIN_KINASE_ATP"/>
    <property type="match status" value="1"/>
</dbReference>
<comment type="similarity">
    <text evidence="10">Belongs to the protein kinase superfamily.</text>
</comment>
<evidence type="ECO:0000256" key="10">
    <source>
        <dbReference type="RuleBase" id="RU000304"/>
    </source>
</evidence>
<sequence>MHPPARPQCRLTSSPSVAAPYVLSISADIFARVDRYYFFLVQNESLALLLVSNSEGKYVLHFNQSISQATTNKTNDTSLETQHVEAAQTSRLRYHTSNIMFSNKSYSPSKDMSYKARDNSADVHDGYTDQQQQQYLKHLKQLKNEFEQRWRSTPTFSITFDELDRVRTLGTGAFGRVVLLRHIKTGKFYAMKILEKEKVVKLKQVDHTLFEKRILEAIRFPFTVSMEFSFKDNSYIYFVMPFVSGGEMFTHLRKMVKFEEPLAKFYASQVILALEYLHFCNIVYRDLKPENILIDKTGYLKITDFGFSKILQGRTWTLCGTPEYLAPELILSKGYGFSVDWWSFGVLLYEMNAGYPPFYANEPMKTYEKIVAGKYRCPSSFNPDLRDLVRNTLQVDITKRFGVMKDGVMDFKSHKWFRGIEWDAIVNCRYPAPFIPKYKSPGDATNFERYEEETLQPASYCRFESEFLDF</sequence>
<dbReference type="GO" id="GO:0007476">
    <property type="term" value="P:imaginal disc-derived wing morphogenesis"/>
    <property type="evidence" value="ECO:0007669"/>
    <property type="project" value="UniProtKB-ARBA"/>
</dbReference>
<keyword evidence="14" id="KW-1185">Reference proteome</keyword>
<keyword evidence="6 9" id="KW-0067">ATP-binding</keyword>
<dbReference type="EC" id="2.7.11.11" evidence="1"/>
<dbReference type="InterPro" id="IPR000719">
    <property type="entry name" value="Prot_kinase_dom"/>
</dbReference>
<evidence type="ECO:0000313" key="13">
    <source>
        <dbReference type="EMBL" id="KPJ11867.1"/>
    </source>
</evidence>
<evidence type="ECO:0000259" key="11">
    <source>
        <dbReference type="PROSITE" id="PS50011"/>
    </source>
</evidence>
<evidence type="ECO:0000256" key="2">
    <source>
        <dbReference type="ARBA" id="ARBA00022527"/>
    </source>
</evidence>
<keyword evidence="2 10" id="KW-0723">Serine/threonine-protein kinase</keyword>
<dbReference type="Gene3D" id="3.30.200.20">
    <property type="entry name" value="Phosphorylase Kinase, domain 1"/>
    <property type="match status" value="1"/>
</dbReference>
<evidence type="ECO:0000256" key="4">
    <source>
        <dbReference type="ARBA" id="ARBA00022741"/>
    </source>
</evidence>
<keyword evidence="5 13" id="KW-0418">Kinase</keyword>
<dbReference type="InterPro" id="IPR017441">
    <property type="entry name" value="Protein_kinase_ATP_BS"/>
</dbReference>
<protein>
    <recommendedName>
        <fullName evidence="1">cAMP-dependent protein kinase</fullName>
        <ecNumber evidence="1">2.7.11.11</ecNumber>
    </recommendedName>
</protein>
<reference evidence="13 14" key="1">
    <citation type="journal article" date="2015" name="Nat. Commun.">
        <title>Outbred genome sequencing and CRISPR/Cas9 gene editing in butterflies.</title>
        <authorList>
            <person name="Li X."/>
            <person name="Fan D."/>
            <person name="Zhang W."/>
            <person name="Liu G."/>
            <person name="Zhang L."/>
            <person name="Zhao L."/>
            <person name="Fang X."/>
            <person name="Chen L."/>
            <person name="Dong Y."/>
            <person name="Chen Y."/>
            <person name="Ding Y."/>
            <person name="Zhao R."/>
            <person name="Feng M."/>
            <person name="Zhu Y."/>
            <person name="Feng Y."/>
            <person name="Jiang X."/>
            <person name="Zhu D."/>
            <person name="Xiang H."/>
            <person name="Feng X."/>
            <person name="Li S."/>
            <person name="Wang J."/>
            <person name="Zhang G."/>
            <person name="Kronforst M.R."/>
            <person name="Wang W."/>
        </authorList>
    </citation>
    <scope>NUCLEOTIDE SEQUENCE [LARGE SCALE GENOMIC DNA]</scope>
    <source>
        <strain evidence="13">Ya'a_city_454_Pm</strain>
        <tissue evidence="13">Whole body</tissue>
    </source>
</reference>
<keyword evidence="4 9" id="KW-0547">Nucleotide-binding</keyword>
<dbReference type="SMART" id="SM00133">
    <property type="entry name" value="S_TK_X"/>
    <property type="match status" value="1"/>
</dbReference>
<dbReference type="InParanoid" id="A0A194R2E1"/>
<evidence type="ECO:0000256" key="6">
    <source>
        <dbReference type="ARBA" id="ARBA00022840"/>
    </source>
</evidence>
<dbReference type="PANTHER" id="PTHR24353:SF153">
    <property type="entry name" value="CAMP-DEPENDENT PROTEIN KINASE CATALYTIC SUBUNIT 1"/>
    <property type="match status" value="1"/>
</dbReference>
<dbReference type="GO" id="GO:0005634">
    <property type="term" value="C:nucleus"/>
    <property type="evidence" value="ECO:0007669"/>
    <property type="project" value="TreeGrafter"/>
</dbReference>
<dbReference type="GO" id="GO:0005524">
    <property type="term" value="F:ATP binding"/>
    <property type="evidence" value="ECO:0007669"/>
    <property type="project" value="UniProtKB-UniRule"/>
</dbReference>